<protein>
    <submittedName>
        <fullName evidence="3">N-acetylmuramidase family protein</fullName>
    </submittedName>
</protein>
<reference evidence="4" key="1">
    <citation type="submission" date="2019-02" db="EMBL/GenBank/DDBJ databases">
        <title>Isolation and identification of novel species under the genus Muribaculum.</title>
        <authorList>
            <person name="Miyake S."/>
            <person name="Ding Y."/>
            <person name="Low A."/>
            <person name="Soh M."/>
            <person name="Seedorf H."/>
        </authorList>
    </citation>
    <scope>NUCLEOTIDE SEQUENCE [LARGE SCALE GENOMIC DNA]</scope>
    <source>
        <strain evidence="4">H5</strain>
    </source>
</reference>
<sequence length="252" mass="28363">MYRRFALLMLAALFSAVLFSKNEESSLNSSPDNLSQVLAECENLLSDTIIKLTEEDFEEVAQRLGVEVAAIKAVVEIEAGHSHEGFASPGKPLINFDLTMFRRFATRRGVNLSKYSKSHSVVFTSSRGSQTRAYRRLDAAMSINPHAAIEGTFWGMFQIGGFNWKKCGAKNLDDFVERMSTSEREQLEMFAEFIVNSNLLKPLQDKNWATFARGYNGPGYARRNYHTRMAKAYNRYSQAASAAEKAEEEPKA</sequence>
<keyword evidence="1" id="KW-0732">Signal</keyword>
<feature type="signal peptide" evidence="1">
    <location>
        <begin position="1"/>
        <end position="20"/>
    </location>
</feature>
<dbReference type="RefSeq" id="WP_136413762.1">
    <property type="nucleotide sequence ID" value="NZ_CP039396.1"/>
</dbReference>
<accession>A0A4P7W153</accession>
<name>A0A4P7W153_9BACT</name>
<evidence type="ECO:0000313" key="4">
    <source>
        <dbReference type="Proteomes" id="UP000297149"/>
    </source>
</evidence>
<dbReference type="KEGG" id="ddb:E7747_01820"/>
<dbReference type="Pfam" id="PF11860">
    <property type="entry name" value="Muramidase"/>
    <property type="match status" value="1"/>
</dbReference>
<dbReference type="Proteomes" id="UP000297149">
    <property type="component" value="Chromosome"/>
</dbReference>
<keyword evidence="4" id="KW-1185">Reference proteome</keyword>
<dbReference type="InterPro" id="IPR024408">
    <property type="entry name" value="Muramidase"/>
</dbReference>
<dbReference type="EMBL" id="CP039396">
    <property type="protein sequence ID" value="QCD41155.1"/>
    <property type="molecule type" value="Genomic_DNA"/>
</dbReference>
<evidence type="ECO:0000313" key="3">
    <source>
        <dbReference type="EMBL" id="QCD41155.1"/>
    </source>
</evidence>
<gene>
    <name evidence="3" type="ORF">E7747_01820</name>
</gene>
<proteinExistence type="predicted"/>
<evidence type="ECO:0000256" key="1">
    <source>
        <dbReference type="SAM" id="SignalP"/>
    </source>
</evidence>
<feature type="chain" id="PRO_5020974751" evidence="1">
    <location>
        <begin position="21"/>
        <end position="252"/>
    </location>
</feature>
<dbReference type="AlphaFoldDB" id="A0A4P7W153"/>
<organism evidence="3 4">
    <name type="scientific">Duncaniella dubosii</name>
    <dbReference type="NCBI Taxonomy" id="2518971"/>
    <lineage>
        <taxon>Bacteria</taxon>
        <taxon>Pseudomonadati</taxon>
        <taxon>Bacteroidota</taxon>
        <taxon>Bacteroidia</taxon>
        <taxon>Bacteroidales</taxon>
        <taxon>Muribaculaceae</taxon>
        <taxon>Duncaniella</taxon>
    </lineage>
</organism>
<feature type="domain" description="N-acetylmuramidase" evidence="2">
    <location>
        <begin position="67"/>
        <end position="236"/>
    </location>
</feature>
<evidence type="ECO:0000259" key="2">
    <source>
        <dbReference type="Pfam" id="PF11860"/>
    </source>
</evidence>